<dbReference type="InterPro" id="IPR020843">
    <property type="entry name" value="ER"/>
</dbReference>
<dbReference type="SMART" id="SM00829">
    <property type="entry name" value="PKS_ER"/>
    <property type="match status" value="1"/>
</dbReference>
<dbReference type="EMBL" id="MU006789">
    <property type="protein sequence ID" value="KAF2638575.1"/>
    <property type="molecule type" value="Genomic_DNA"/>
</dbReference>
<dbReference type="InterPro" id="IPR047122">
    <property type="entry name" value="Trans-enoyl_RdTase-like"/>
</dbReference>
<dbReference type="InterPro" id="IPR013154">
    <property type="entry name" value="ADH-like_N"/>
</dbReference>
<dbReference type="InterPro" id="IPR013149">
    <property type="entry name" value="ADH-like_C"/>
</dbReference>
<organism evidence="5 6">
    <name type="scientific">Massarina eburnea CBS 473.64</name>
    <dbReference type="NCBI Taxonomy" id="1395130"/>
    <lineage>
        <taxon>Eukaryota</taxon>
        <taxon>Fungi</taxon>
        <taxon>Dikarya</taxon>
        <taxon>Ascomycota</taxon>
        <taxon>Pezizomycotina</taxon>
        <taxon>Dothideomycetes</taxon>
        <taxon>Pleosporomycetidae</taxon>
        <taxon>Pleosporales</taxon>
        <taxon>Massarineae</taxon>
        <taxon>Massarinaceae</taxon>
        <taxon>Massarina</taxon>
    </lineage>
</organism>
<dbReference type="Gene3D" id="3.90.180.10">
    <property type="entry name" value="Medium-chain alcohol dehydrogenases, catalytic domain"/>
    <property type="match status" value="1"/>
</dbReference>
<protein>
    <submittedName>
        <fullName evidence="5">GroES-like protein</fullName>
    </submittedName>
</protein>
<evidence type="ECO:0000313" key="5">
    <source>
        <dbReference type="EMBL" id="KAF2638575.1"/>
    </source>
</evidence>
<feature type="domain" description="Enoyl reductase (ER)" evidence="4">
    <location>
        <begin position="14"/>
        <end position="340"/>
    </location>
</feature>
<keyword evidence="6" id="KW-1185">Reference proteome</keyword>
<evidence type="ECO:0000313" key="6">
    <source>
        <dbReference type="Proteomes" id="UP000799753"/>
    </source>
</evidence>
<comment type="similarity">
    <text evidence="1">Belongs to the zinc-containing alcohol dehydrogenase family.</text>
</comment>
<comment type="subunit">
    <text evidence="2">Monomer.</text>
</comment>
<gene>
    <name evidence="5" type="ORF">P280DRAFT_471176</name>
</gene>
<sequence>MSNQSLNQAAWILKAKEQLQVKEAPFPKADAGQVVIKSRAIAINPVDWKIQAYDDLPGLKYPSILGCDLAGEVHEVGSGVTNVQKGDRVIGMAVQLVTGNSAQGAFQKYVLLPSNVVAKIPSSMSFTEAAVLPLNISTALHLLFRKETLGLPLPSTPGTAPPKTNKSVLVWGGSSSVGACAIQLAAAAGVKVVTVASAHNLENVKGLGASAAFDYKSPSVIDDIVSALAGTDFTGIADTIGGDAPKTWGPVYKKLGGRFGTVTPPQDMPEGIEGEMVYAELIAAAKEAHETIWGGWLEQAMEKGTAKALPPAKVVGKGLESLQDAMEVQKNGVSFQKIVVEV</sequence>
<dbReference type="Gene3D" id="3.40.50.720">
    <property type="entry name" value="NAD(P)-binding Rossmann-like Domain"/>
    <property type="match status" value="1"/>
</dbReference>
<evidence type="ECO:0000256" key="1">
    <source>
        <dbReference type="ARBA" id="ARBA00008072"/>
    </source>
</evidence>
<dbReference type="Pfam" id="PF08240">
    <property type="entry name" value="ADH_N"/>
    <property type="match status" value="1"/>
</dbReference>
<keyword evidence="3" id="KW-0560">Oxidoreductase</keyword>
<dbReference type="GO" id="GO:0016651">
    <property type="term" value="F:oxidoreductase activity, acting on NAD(P)H"/>
    <property type="evidence" value="ECO:0007669"/>
    <property type="project" value="InterPro"/>
</dbReference>
<dbReference type="OrthoDB" id="48317at2759"/>
<evidence type="ECO:0000256" key="3">
    <source>
        <dbReference type="ARBA" id="ARBA00023002"/>
    </source>
</evidence>
<accession>A0A6A6RTY7</accession>
<dbReference type="Proteomes" id="UP000799753">
    <property type="component" value="Unassembled WGS sequence"/>
</dbReference>
<dbReference type="SUPFAM" id="SSF51735">
    <property type="entry name" value="NAD(P)-binding Rossmann-fold domains"/>
    <property type="match status" value="1"/>
</dbReference>
<dbReference type="PANTHER" id="PTHR45348:SF2">
    <property type="entry name" value="ZINC-TYPE ALCOHOL DEHYDROGENASE-LIKE PROTEIN C2E1P3.01"/>
    <property type="match status" value="1"/>
</dbReference>
<proteinExistence type="inferred from homology"/>
<dbReference type="SUPFAM" id="SSF50129">
    <property type="entry name" value="GroES-like"/>
    <property type="match status" value="1"/>
</dbReference>
<dbReference type="AlphaFoldDB" id="A0A6A6RTY7"/>
<dbReference type="PANTHER" id="PTHR45348">
    <property type="entry name" value="HYPOTHETICAL OXIDOREDUCTASE (EUROFUNG)"/>
    <property type="match status" value="1"/>
</dbReference>
<evidence type="ECO:0000259" key="4">
    <source>
        <dbReference type="SMART" id="SM00829"/>
    </source>
</evidence>
<dbReference type="InterPro" id="IPR036291">
    <property type="entry name" value="NAD(P)-bd_dom_sf"/>
</dbReference>
<dbReference type="CDD" id="cd08249">
    <property type="entry name" value="enoyl_reductase_like"/>
    <property type="match status" value="1"/>
</dbReference>
<dbReference type="InterPro" id="IPR011032">
    <property type="entry name" value="GroES-like_sf"/>
</dbReference>
<evidence type="ECO:0000256" key="2">
    <source>
        <dbReference type="ARBA" id="ARBA00011245"/>
    </source>
</evidence>
<dbReference type="Pfam" id="PF00107">
    <property type="entry name" value="ADH_zinc_N"/>
    <property type="match status" value="1"/>
</dbReference>
<reference evidence="5" key="1">
    <citation type="journal article" date="2020" name="Stud. Mycol.">
        <title>101 Dothideomycetes genomes: a test case for predicting lifestyles and emergence of pathogens.</title>
        <authorList>
            <person name="Haridas S."/>
            <person name="Albert R."/>
            <person name="Binder M."/>
            <person name="Bloem J."/>
            <person name="Labutti K."/>
            <person name="Salamov A."/>
            <person name="Andreopoulos B."/>
            <person name="Baker S."/>
            <person name="Barry K."/>
            <person name="Bills G."/>
            <person name="Bluhm B."/>
            <person name="Cannon C."/>
            <person name="Castanera R."/>
            <person name="Culley D."/>
            <person name="Daum C."/>
            <person name="Ezra D."/>
            <person name="Gonzalez J."/>
            <person name="Henrissat B."/>
            <person name="Kuo A."/>
            <person name="Liang C."/>
            <person name="Lipzen A."/>
            <person name="Lutzoni F."/>
            <person name="Magnuson J."/>
            <person name="Mondo S."/>
            <person name="Nolan M."/>
            <person name="Ohm R."/>
            <person name="Pangilinan J."/>
            <person name="Park H.-J."/>
            <person name="Ramirez L."/>
            <person name="Alfaro M."/>
            <person name="Sun H."/>
            <person name="Tritt A."/>
            <person name="Yoshinaga Y."/>
            <person name="Zwiers L.-H."/>
            <person name="Turgeon B."/>
            <person name="Goodwin S."/>
            <person name="Spatafora J."/>
            <person name="Crous P."/>
            <person name="Grigoriev I."/>
        </authorList>
    </citation>
    <scope>NUCLEOTIDE SEQUENCE</scope>
    <source>
        <strain evidence="5">CBS 473.64</strain>
    </source>
</reference>
<name>A0A6A6RTY7_9PLEO</name>